<evidence type="ECO:0000313" key="1">
    <source>
        <dbReference type="EMBL" id="CAI9935047.1"/>
    </source>
</evidence>
<comment type="caution">
    <text evidence="1">The sequence shown here is derived from an EMBL/GenBank/DDBJ whole genome shotgun (WGS) entry which is preliminary data.</text>
</comment>
<gene>
    <name evidence="1" type="ORF">HINF_LOCUS22692</name>
    <name evidence="2" type="ORF">HINF_LOCUS78070</name>
</gene>
<reference evidence="2 3" key="2">
    <citation type="submission" date="2024-07" db="EMBL/GenBank/DDBJ databases">
        <authorList>
            <person name="Akdeniz Z."/>
        </authorList>
    </citation>
    <scope>NUCLEOTIDE SEQUENCE [LARGE SCALE GENOMIC DNA]</scope>
</reference>
<evidence type="ECO:0000313" key="3">
    <source>
        <dbReference type="Proteomes" id="UP001642409"/>
    </source>
</evidence>
<accession>A0AA86PAD7</accession>
<protein>
    <submittedName>
        <fullName evidence="2">Hypothetical_protein</fullName>
    </submittedName>
</protein>
<keyword evidence="3" id="KW-1185">Reference proteome</keyword>
<dbReference type="Proteomes" id="UP001642409">
    <property type="component" value="Unassembled WGS sequence"/>
</dbReference>
<reference evidence="1" key="1">
    <citation type="submission" date="2023-06" db="EMBL/GenBank/DDBJ databases">
        <authorList>
            <person name="Kurt Z."/>
        </authorList>
    </citation>
    <scope>NUCLEOTIDE SEQUENCE</scope>
</reference>
<name>A0AA86PAD7_9EUKA</name>
<organism evidence="1">
    <name type="scientific">Hexamita inflata</name>
    <dbReference type="NCBI Taxonomy" id="28002"/>
    <lineage>
        <taxon>Eukaryota</taxon>
        <taxon>Metamonada</taxon>
        <taxon>Diplomonadida</taxon>
        <taxon>Hexamitidae</taxon>
        <taxon>Hexamitinae</taxon>
        <taxon>Hexamita</taxon>
    </lineage>
</organism>
<dbReference type="EMBL" id="CAXDID020000804">
    <property type="protein sequence ID" value="CAL6114567.1"/>
    <property type="molecule type" value="Genomic_DNA"/>
</dbReference>
<dbReference type="EMBL" id="CATOUU010000591">
    <property type="protein sequence ID" value="CAI9935047.1"/>
    <property type="molecule type" value="Genomic_DNA"/>
</dbReference>
<proteinExistence type="predicted"/>
<dbReference type="AlphaFoldDB" id="A0AA86PAD7"/>
<sequence length="130" mass="15506">MNDDIFRETLIPFMFDSEVSVHTIKLSQKTRFNNPLHFSIVINAQQVQITSIQKIIKNNNCHKHYWKMFQQCLFTVCRFIDFHRLEYILTRSHSVSKSMKISVIQLQIPLNQMTQVMVKHTNCILHKEVE</sequence>
<evidence type="ECO:0000313" key="2">
    <source>
        <dbReference type="EMBL" id="CAL6114567.1"/>
    </source>
</evidence>